<evidence type="ECO:0008006" key="3">
    <source>
        <dbReference type="Google" id="ProtNLM"/>
    </source>
</evidence>
<dbReference type="AlphaFoldDB" id="A0A8T0F255"/>
<reference evidence="1" key="1">
    <citation type="journal article" date="2020" name="bioRxiv">
        <title>Chromosome-level reference genome of the European wasp spider Argiope bruennichi: a resource for studies on range expansion and evolutionary adaptation.</title>
        <authorList>
            <person name="Sheffer M.M."/>
            <person name="Hoppe A."/>
            <person name="Krehenwinkel H."/>
            <person name="Uhl G."/>
            <person name="Kuss A.W."/>
            <person name="Jensen L."/>
            <person name="Jensen C."/>
            <person name="Gillespie R.G."/>
            <person name="Hoff K.J."/>
            <person name="Prost S."/>
        </authorList>
    </citation>
    <scope>NUCLEOTIDE SEQUENCE</scope>
</reference>
<reference evidence="1" key="2">
    <citation type="submission" date="2020-06" db="EMBL/GenBank/DDBJ databases">
        <authorList>
            <person name="Sheffer M."/>
        </authorList>
    </citation>
    <scope>NUCLEOTIDE SEQUENCE</scope>
</reference>
<organism evidence="1 2">
    <name type="scientific">Argiope bruennichi</name>
    <name type="common">Wasp spider</name>
    <name type="synonym">Aranea bruennichi</name>
    <dbReference type="NCBI Taxonomy" id="94029"/>
    <lineage>
        <taxon>Eukaryota</taxon>
        <taxon>Metazoa</taxon>
        <taxon>Ecdysozoa</taxon>
        <taxon>Arthropoda</taxon>
        <taxon>Chelicerata</taxon>
        <taxon>Arachnida</taxon>
        <taxon>Araneae</taxon>
        <taxon>Araneomorphae</taxon>
        <taxon>Entelegynae</taxon>
        <taxon>Araneoidea</taxon>
        <taxon>Araneidae</taxon>
        <taxon>Argiope</taxon>
    </lineage>
</organism>
<dbReference type="Proteomes" id="UP000807504">
    <property type="component" value="Unassembled WGS sequence"/>
</dbReference>
<dbReference type="InterPro" id="IPR011333">
    <property type="entry name" value="SKP1/BTB/POZ_sf"/>
</dbReference>
<dbReference type="EMBL" id="JABXBU010000030">
    <property type="protein sequence ID" value="KAF8785224.1"/>
    <property type="molecule type" value="Genomic_DNA"/>
</dbReference>
<name>A0A8T0F255_ARGBR</name>
<accession>A0A8T0F255</accession>
<evidence type="ECO:0000313" key="2">
    <source>
        <dbReference type="Proteomes" id="UP000807504"/>
    </source>
</evidence>
<dbReference type="SUPFAM" id="SSF54695">
    <property type="entry name" value="POZ domain"/>
    <property type="match status" value="1"/>
</dbReference>
<gene>
    <name evidence="1" type="ORF">HNY73_010796</name>
</gene>
<proteinExistence type="predicted"/>
<evidence type="ECO:0000313" key="1">
    <source>
        <dbReference type="EMBL" id="KAF8785224.1"/>
    </source>
</evidence>
<protein>
    <recommendedName>
        <fullName evidence="3">BTB domain-containing protein</fullName>
    </recommendedName>
</protein>
<keyword evidence="2" id="KW-1185">Reference proteome</keyword>
<sequence>MALNDFLVRWEITDPLSSWQNLRYNFELQEPNLTRWHIELKPLDRIFTIQNFLCRLQYDNTHELEEVTAERLGIAVFLNRIQVSENRILDYPFSIVTGFLFNCPVEIDDYDDSNVNTLEILIRIHIKRGIDAARAVRNNEQVALLLGNDDIDMLSLTNALEYSHVQAIFTTLKMLSIDDNYRLVHHYILQVRWTNLFKFHNIDENSDSVRITISYKVLKIILKYMYTSQVSTNAVIWSESLYATEFFQVIFLYEIFHMYGALCQNYKRMSLRTMNYSDKRRISIVLNYARDIHLKQHSISFPIYVYPYVEEHHSFYAHTFLFTVYLRHEKLIGPWLSYSVLSQTNIPFNVHVSLEIPGNGGFTKYIHSRDYDIPENERIVSGPILFLGCHETFCSDFPCLQGNEIRKKLLFGLTFRYRTAGISIWYLSIPEEVTRNPIQVFSQHMMDILRKKFKTDLTVQINSRNNGCTDHFHPIHKAIFATRVPRWWAAVEPHLNADANLPDSVQIPLSNESFTLVSFYMYTGKMFHVPVALRDEILTFAWRGGFLRLGMLVDSMD</sequence>
<comment type="caution">
    <text evidence="1">The sequence shown here is derived from an EMBL/GenBank/DDBJ whole genome shotgun (WGS) entry which is preliminary data.</text>
</comment>